<dbReference type="RefSeq" id="XP_019082727.1">
    <property type="nucleotide sequence ID" value="XM_019227182.1"/>
</dbReference>
<dbReference type="GeneID" id="109125505"/>
<evidence type="ECO:0000313" key="1">
    <source>
        <dbReference type="Proteomes" id="UP000694864"/>
    </source>
</evidence>
<name>A0ABM1Q7I9_CAMSA</name>
<protein>
    <submittedName>
        <fullName evidence="2">Uncharacterized protein At1g43920, Chloroplastic-like</fullName>
    </submittedName>
</protein>
<keyword evidence="1" id="KW-1185">Reference proteome</keyword>
<reference evidence="2" key="2">
    <citation type="submission" date="2025-08" db="UniProtKB">
        <authorList>
            <consortium name="RefSeq"/>
        </authorList>
    </citation>
    <scope>IDENTIFICATION</scope>
    <source>
        <tissue evidence="2">Leaf</tissue>
    </source>
</reference>
<evidence type="ECO:0000313" key="2">
    <source>
        <dbReference type="RefSeq" id="XP_019082727.1"/>
    </source>
</evidence>
<reference evidence="1" key="1">
    <citation type="journal article" date="2014" name="Nat. Commun.">
        <title>The emerging biofuel crop Camelina sativa retains a highly undifferentiated hexaploid genome structure.</title>
        <authorList>
            <person name="Kagale S."/>
            <person name="Koh C."/>
            <person name="Nixon J."/>
            <person name="Bollina V."/>
            <person name="Clarke W.E."/>
            <person name="Tuteja R."/>
            <person name="Spillane C."/>
            <person name="Robinson S.J."/>
            <person name="Links M.G."/>
            <person name="Clarke C."/>
            <person name="Higgins E.E."/>
            <person name="Huebert T."/>
            <person name="Sharpe A.G."/>
            <person name="Parkin I.A."/>
        </authorList>
    </citation>
    <scope>NUCLEOTIDE SEQUENCE [LARGE SCALE GENOMIC DNA]</scope>
    <source>
        <strain evidence="1">cv. DH55</strain>
    </source>
</reference>
<accession>A0ABM1Q7I9</accession>
<sequence length="88" mass="10187">MSCNSRKSHGENRGRGCHGFSSKCHCDLDVVLYTSNTQDHLFKWVEESVYEEVVDALPKISIIDKEIEDLKAQIEELKEDGMWNKRET</sequence>
<organism evidence="1 2">
    <name type="scientific">Camelina sativa</name>
    <name type="common">False flax</name>
    <name type="synonym">Myagrum sativum</name>
    <dbReference type="NCBI Taxonomy" id="90675"/>
    <lineage>
        <taxon>Eukaryota</taxon>
        <taxon>Viridiplantae</taxon>
        <taxon>Streptophyta</taxon>
        <taxon>Embryophyta</taxon>
        <taxon>Tracheophyta</taxon>
        <taxon>Spermatophyta</taxon>
        <taxon>Magnoliopsida</taxon>
        <taxon>eudicotyledons</taxon>
        <taxon>Gunneridae</taxon>
        <taxon>Pentapetalae</taxon>
        <taxon>rosids</taxon>
        <taxon>malvids</taxon>
        <taxon>Brassicales</taxon>
        <taxon>Brassicaceae</taxon>
        <taxon>Camelineae</taxon>
        <taxon>Camelina</taxon>
    </lineage>
</organism>
<gene>
    <name evidence="2" type="primary">LOC109125505</name>
</gene>
<proteinExistence type="predicted"/>
<dbReference type="Proteomes" id="UP000694864">
    <property type="component" value="Chromosome 7"/>
</dbReference>